<keyword evidence="2" id="KW-1185">Reference proteome</keyword>
<dbReference type="EMBL" id="SRYB01000004">
    <property type="protein sequence ID" value="TGY80085.1"/>
    <property type="molecule type" value="Genomic_DNA"/>
</dbReference>
<sequence>MDRYNRNRIYVSEEEQEKVRETRILLGGAGIGSIIAECALRFGFEDIVIVDGDKVELSNLNRQNYVKSDIGKSKAECLAKRLLRINPKAKIQFRDTFIDKDNVKELLNGVKIAINALDFKSDIPFVFDNLCSKRKIPVLHPYNFGWGAFLTIIRPGGYQLTEVSESYKGFEVKMADFVARYCTFWNMPNRWLDDVIEKYKNEEGEIPPPKLSVASWIVAGHCVNAMFDIITGKEIKYFPKFYFSSLRCDPA</sequence>
<gene>
    <name evidence="1" type="ORF">E5331_04690</name>
</gene>
<organism evidence="1 2">
    <name type="scientific">Lepagella muris</name>
    <dbReference type="NCBI Taxonomy" id="3032870"/>
    <lineage>
        <taxon>Bacteria</taxon>
        <taxon>Pseudomonadati</taxon>
        <taxon>Bacteroidota</taxon>
        <taxon>Bacteroidia</taxon>
        <taxon>Bacteroidales</taxon>
        <taxon>Muribaculaceae</taxon>
        <taxon>Lepagella</taxon>
    </lineage>
</organism>
<evidence type="ECO:0000313" key="1">
    <source>
        <dbReference type="EMBL" id="TGY80085.1"/>
    </source>
</evidence>
<keyword evidence="1" id="KW-0548">Nucleotidyltransferase</keyword>
<accession>A0AC61RGP8</accession>
<comment type="caution">
    <text evidence="1">The sequence shown here is derived from an EMBL/GenBank/DDBJ whole genome shotgun (WGS) entry which is preliminary data.</text>
</comment>
<reference evidence="1" key="1">
    <citation type="submission" date="2019-04" db="EMBL/GenBank/DDBJ databases">
        <title>Microbes associate with the intestines of laboratory mice.</title>
        <authorList>
            <person name="Navarre W."/>
            <person name="Wong E."/>
            <person name="Huang K."/>
            <person name="Tropini C."/>
            <person name="Ng K."/>
            <person name="Yu B."/>
        </authorList>
    </citation>
    <scope>NUCLEOTIDE SEQUENCE</scope>
    <source>
        <strain evidence="1">NM04_E33</strain>
    </source>
</reference>
<name>A0AC61RGP8_9BACT</name>
<dbReference type="Proteomes" id="UP000306319">
    <property type="component" value="Unassembled WGS sequence"/>
</dbReference>
<protein>
    <submittedName>
        <fullName evidence="1">ThiF family adenylyltransferase</fullName>
    </submittedName>
</protein>
<keyword evidence="1" id="KW-0808">Transferase</keyword>
<evidence type="ECO:0000313" key="2">
    <source>
        <dbReference type="Proteomes" id="UP000306319"/>
    </source>
</evidence>
<proteinExistence type="predicted"/>